<dbReference type="GeneID" id="28763763"/>
<proteinExistence type="predicted"/>
<dbReference type="RefSeq" id="XP_018035627.1">
    <property type="nucleotide sequence ID" value="XM_018180277.1"/>
</dbReference>
<feature type="chain" id="PRO_5008058174" evidence="1">
    <location>
        <begin position="25"/>
        <end position="247"/>
    </location>
</feature>
<evidence type="ECO:0000313" key="3">
    <source>
        <dbReference type="EMBL" id="OAG05262.1"/>
    </source>
</evidence>
<feature type="domain" description="SGNH hydrolase-type esterase" evidence="2">
    <location>
        <begin position="46"/>
        <end position="224"/>
    </location>
</feature>
<dbReference type="GO" id="GO:0004622">
    <property type="term" value="F:phosphatidylcholine lysophospholipase activity"/>
    <property type="evidence" value="ECO:0007669"/>
    <property type="project" value="TreeGrafter"/>
</dbReference>
<feature type="signal peptide" evidence="1">
    <location>
        <begin position="1"/>
        <end position="24"/>
    </location>
</feature>
<dbReference type="AlphaFoldDB" id="A0A177CEC5"/>
<keyword evidence="3" id="KW-0378">Hydrolase</keyword>
<dbReference type="EMBL" id="KV441553">
    <property type="protein sequence ID" value="OAG05262.1"/>
    <property type="molecule type" value="Genomic_DNA"/>
</dbReference>
<dbReference type="InterPro" id="IPR051532">
    <property type="entry name" value="Ester_Hydrolysis_Enzymes"/>
</dbReference>
<evidence type="ECO:0000256" key="1">
    <source>
        <dbReference type="SAM" id="SignalP"/>
    </source>
</evidence>
<dbReference type="InterPro" id="IPR013830">
    <property type="entry name" value="SGNH_hydro"/>
</dbReference>
<dbReference type="PANTHER" id="PTHR30383:SF5">
    <property type="entry name" value="SGNH HYDROLASE-TYPE ESTERASE DOMAIN-CONTAINING PROTEIN"/>
    <property type="match status" value="1"/>
</dbReference>
<name>A0A177CEC5_9PLEO</name>
<accession>A0A177CEC5</accession>
<dbReference type="STRING" id="1460663.A0A177CEC5"/>
<reference evidence="3 4" key="1">
    <citation type="submission" date="2016-05" db="EMBL/GenBank/DDBJ databases">
        <title>Comparative analysis of secretome profiles of manganese(II)-oxidizing ascomycete fungi.</title>
        <authorList>
            <consortium name="DOE Joint Genome Institute"/>
            <person name="Zeiner C.A."/>
            <person name="Purvine S.O."/>
            <person name="Zink E.M."/>
            <person name="Wu S."/>
            <person name="Pasa-Tolic L."/>
            <person name="Chaput D.L."/>
            <person name="Haridas S."/>
            <person name="Grigoriev I.V."/>
            <person name="Santelli C.M."/>
            <person name="Hansel C.M."/>
        </authorList>
    </citation>
    <scope>NUCLEOTIDE SEQUENCE [LARGE SCALE GENOMIC DNA]</scope>
    <source>
        <strain evidence="3 4">AP3s5-JAC2a</strain>
    </source>
</reference>
<dbReference type="Proteomes" id="UP000077069">
    <property type="component" value="Unassembled WGS sequence"/>
</dbReference>
<protein>
    <submittedName>
        <fullName evidence="3">SGNH hydrolase</fullName>
    </submittedName>
</protein>
<dbReference type="Gene3D" id="3.40.50.1110">
    <property type="entry name" value="SGNH hydrolase"/>
    <property type="match status" value="1"/>
</dbReference>
<dbReference type="CDD" id="cd01833">
    <property type="entry name" value="XynB_like"/>
    <property type="match status" value="1"/>
</dbReference>
<dbReference type="SUPFAM" id="SSF52266">
    <property type="entry name" value="SGNH hydrolase"/>
    <property type="match status" value="1"/>
</dbReference>
<dbReference type="OrthoDB" id="3915838at2759"/>
<dbReference type="InParanoid" id="A0A177CEC5"/>
<keyword evidence="4" id="KW-1185">Reference proteome</keyword>
<dbReference type="InterPro" id="IPR036514">
    <property type="entry name" value="SGNH_hydro_sf"/>
</dbReference>
<gene>
    <name evidence="3" type="ORF">CC84DRAFT_1177336</name>
</gene>
<dbReference type="Pfam" id="PF13472">
    <property type="entry name" value="Lipase_GDSL_2"/>
    <property type="match status" value="1"/>
</dbReference>
<dbReference type="PANTHER" id="PTHR30383">
    <property type="entry name" value="THIOESTERASE 1/PROTEASE 1/LYSOPHOSPHOLIPASE L1"/>
    <property type="match status" value="1"/>
</dbReference>
<evidence type="ECO:0000259" key="2">
    <source>
        <dbReference type="Pfam" id="PF13472"/>
    </source>
</evidence>
<organism evidence="3 4">
    <name type="scientific">Paraphaeosphaeria sporulosa</name>
    <dbReference type="NCBI Taxonomy" id="1460663"/>
    <lineage>
        <taxon>Eukaryota</taxon>
        <taxon>Fungi</taxon>
        <taxon>Dikarya</taxon>
        <taxon>Ascomycota</taxon>
        <taxon>Pezizomycotina</taxon>
        <taxon>Dothideomycetes</taxon>
        <taxon>Pleosporomycetidae</taxon>
        <taxon>Pleosporales</taxon>
        <taxon>Massarineae</taxon>
        <taxon>Didymosphaeriaceae</taxon>
        <taxon>Paraphaeosphaeria</taxon>
    </lineage>
</organism>
<keyword evidence="1" id="KW-0732">Signal</keyword>
<sequence>MLNILSKLSVPVALLSLFTPAIVSAPLATPDLSAAAFSTPLRILPLGDSITFGYIKGGGSNGYREELRKKLVAAGASVDFVGTLTSGNMADNQNEGHSGWTISQVRNVLGPALNFKPNVVLLHLATNDLNGAETAAEPFSKAPERLGNLIDDVLAKLPNAVVFVAKIIPTTNSWSKDRFQTYNAALPAVVKARADKGFSVVLVDQSVIPTSELSDSLHPSAAGYSHMGDIWADAVVVNQALIKPVPS</sequence>
<evidence type="ECO:0000313" key="4">
    <source>
        <dbReference type="Proteomes" id="UP000077069"/>
    </source>
</evidence>